<protein>
    <recommendedName>
        <fullName evidence="2">Protein PatA</fullName>
    </recommendedName>
</protein>
<evidence type="ECO:0000313" key="6">
    <source>
        <dbReference type="Proteomes" id="UP000437131"/>
    </source>
</evidence>
<dbReference type="EMBL" id="WMIA01000003">
    <property type="protein sequence ID" value="MTF38208.1"/>
    <property type="molecule type" value="Genomic_DNA"/>
</dbReference>
<sequence>METPNQENHSSIPIKGFVASKQSYLFNVLKKHQFSGELQLVHPGKEQWRFYLYMGRLVCATGGNHSVRRWRRNLAAFLPEVASDQVFLEQEIKSISSEKVKFCWEYELVRHWLLEGKVGRDGVIKMVNNIFIEIFFDLNQTLEISFFLNSKVHIPLEEQIFLLDASQVIVPAWQQWQQWINLRLGDRSPNKAPVIRSAKQLQAKTSPKTYEIFQKLFNGRNTLRDLAVQFKRDLPQFSSSLLPYIQQGYIDLVSVADLPAPISPVTEVQEAETATPLIACIDDSPLICETMNIILKKAGYRFLGITEPLKAIAKILASKPDMIFLDLVMPDTNGYEICASLRKLSFFRNTPIIILTSNDGMIERVRSKIIGASDFMAKPINPEEVLVIVNKHLSPL</sequence>
<dbReference type="InterPro" id="IPR025497">
    <property type="entry name" value="PatA-like_N"/>
</dbReference>
<dbReference type="PANTHER" id="PTHR44591:SF23">
    <property type="entry name" value="CHEY SUBFAMILY"/>
    <property type="match status" value="1"/>
</dbReference>
<evidence type="ECO:0000313" key="5">
    <source>
        <dbReference type="EMBL" id="MTF38208.1"/>
    </source>
</evidence>
<reference evidence="5 6" key="1">
    <citation type="submission" date="2019-11" db="EMBL/GenBank/DDBJ databases">
        <title>Isolation of a new High Light Tolerant Cyanobacteria.</title>
        <authorList>
            <person name="Dobson Z."/>
            <person name="Vaughn N."/>
            <person name="Vaughn M."/>
            <person name="Fromme P."/>
            <person name="Mazor Y."/>
        </authorList>
    </citation>
    <scope>NUCLEOTIDE SEQUENCE [LARGE SCALE GENOMIC DNA]</scope>
    <source>
        <strain evidence="5 6">0216</strain>
    </source>
</reference>
<dbReference type="SMART" id="SM00448">
    <property type="entry name" value="REC"/>
    <property type="match status" value="1"/>
</dbReference>
<comment type="function">
    <text evidence="2">Controls heterocyst pattern formation.</text>
</comment>
<dbReference type="Pfam" id="PF00072">
    <property type="entry name" value="Response_reg"/>
    <property type="match status" value="1"/>
</dbReference>
<gene>
    <name evidence="5" type="ORF">GGC33_04650</name>
</gene>
<dbReference type="SUPFAM" id="SSF52172">
    <property type="entry name" value="CheY-like"/>
    <property type="match status" value="1"/>
</dbReference>
<keyword evidence="2" id="KW-0364">Heterocyst</keyword>
<feature type="domain" description="Response regulatory" evidence="4">
    <location>
        <begin position="277"/>
        <end position="393"/>
    </location>
</feature>
<dbReference type="GO" id="GO:0000160">
    <property type="term" value="P:phosphorelay signal transduction system"/>
    <property type="evidence" value="ECO:0007669"/>
    <property type="project" value="UniProtKB-KW"/>
</dbReference>
<dbReference type="Gene3D" id="3.40.50.2300">
    <property type="match status" value="1"/>
</dbReference>
<keyword evidence="1 3" id="KW-0597">Phosphoprotein</keyword>
<evidence type="ECO:0000256" key="1">
    <source>
        <dbReference type="ARBA" id="ARBA00022553"/>
    </source>
</evidence>
<dbReference type="RefSeq" id="WP_155083082.1">
    <property type="nucleotide sequence ID" value="NZ_WMIA01000003.1"/>
</dbReference>
<dbReference type="PROSITE" id="PS50110">
    <property type="entry name" value="RESPONSE_REGULATORY"/>
    <property type="match status" value="1"/>
</dbReference>
<dbReference type="GO" id="GO:0030428">
    <property type="term" value="C:cell septum"/>
    <property type="evidence" value="ECO:0007669"/>
    <property type="project" value="UniProtKB-SubCell"/>
</dbReference>
<feature type="modified residue" description="4-aspartylphosphate" evidence="3">
    <location>
        <position position="326"/>
    </location>
</feature>
<dbReference type="InterPro" id="IPR001789">
    <property type="entry name" value="Sig_transdc_resp-reg_receiver"/>
</dbReference>
<accession>A0A844GTU9</accession>
<dbReference type="InterPro" id="IPR024186">
    <property type="entry name" value="Sig_transdc_resp-reg_PatA"/>
</dbReference>
<comment type="caution">
    <text evidence="5">The sequence shown here is derived from an EMBL/GenBank/DDBJ whole genome shotgun (WGS) entry which is preliminary data.</text>
</comment>
<keyword evidence="2" id="KW-0902">Two-component regulatory system</keyword>
<comment type="induction">
    <text evidence="2">By nitrogen starvation.</text>
</comment>
<comment type="subcellular location">
    <subcellularLocation>
        <location evidence="2">Cell septum</location>
    </subcellularLocation>
</comment>
<dbReference type="InterPro" id="IPR050595">
    <property type="entry name" value="Bact_response_regulator"/>
</dbReference>
<dbReference type="PANTHER" id="PTHR44591">
    <property type="entry name" value="STRESS RESPONSE REGULATOR PROTEIN 1"/>
    <property type="match status" value="1"/>
</dbReference>
<dbReference type="Pfam" id="PF14332">
    <property type="entry name" value="DUF4388"/>
    <property type="match status" value="1"/>
</dbReference>
<dbReference type="InterPro" id="IPR011006">
    <property type="entry name" value="CheY-like_superfamily"/>
</dbReference>
<organism evidence="5 6">
    <name type="scientific">Cyanobacterium aponinum 0216</name>
    <dbReference type="NCBI Taxonomy" id="2676140"/>
    <lineage>
        <taxon>Bacteria</taxon>
        <taxon>Bacillati</taxon>
        <taxon>Cyanobacteriota</taxon>
        <taxon>Cyanophyceae</taxon>
        <taxon>Oscillatoriophycideae</taxon>
        <taxon>Chroococcales</taxon>
        <taxon>Geminocystaceae</taxon>
        <taxon>Cyanobacterium</taxon>
    </lineage>
</organism>
<dbReference type="AlphaFoldDB" id="A0A844GTU9"/>
<evidence type="ECO:0000256" key="3">
    <source>
        <dbReference type="PROSITE-ProRule" id="PRU00169"/>
    </source>
</evidence>
<dbReference type="Proteomes" id="UP000437131">
    <property type="component" value="Unassembled WGS sequence"/>
</dbReference>
<dbReference type="PIRSF" id="PIRSF005897">
    <property type="entry name" value="RR_PatA"/>
    <property type="match status" value="1"/>
</dbReference>
<name>A0A844GTU9_9CHRO</name>
<proteinExistence type="evidence at transcript level"/>
<evidence type="ECO:0000256" key="2">
    <source>
        <dbReference type="PIRNR" id="PIRNR005897"/>
    </source>
</evidence>
<dbReference type="GO" id="GO:0043158">
    <property type="term" value="P:heterocyst development"/>
    <property type="evidence" value="ECO:0007669"/>
    <property type="project" value="UniProtKB-KW"/>
</dbReference>
<evidence type="ECO:0000259" key="4">
    <source>
        <dbReference type="PROSITE" id="PS50110"/>
    </source>
</evidence>